<gene>
    <name evidence="1" type="ORF">H8707_02515</name>
</gene>
<evidence type="ECO:0000313" key="2">
    <source>
        <dbReference type="Proteomes" id="UP000601171"/>
    </source>
</evidence>
<dbReference type="RefSeq" id="WP_262428588.1">
    <property type="nucleotide sequence ID" value="NZ_JACRTG010000008.1"/>
</dbReference>
<organism evidence="1 2">
    <name type="scientific">Paratissierella segnis</name>
    <dbReference type="NCBI Taxonomy" id="2763679"/>
    <lineage>
        <taxon>Bacteria</taxon>
        <taxon>Bacillati</taxon>
        <taxon>Bacillota</taxon>
        <taxon>Tissierellia</taxon>
        <taxon>Tissierellales</taxon>
        <taxon>Tissierellaceae</taxon>
        <taxon>Paratissierella</taxon>
    </lineage>
</organism>
<comment type="caution">
    <text evidence="1">The sequence shown here is derived from an EMBL/GenBank/DDBJ whole genome shotgun (WGS) entry which is preliminary data.</text>
</comment>
<evidence type="ECO:0000313" key="1">
    <source>
        <dbReference type="EMBL" id="MBC8587116.1"/>
    </source>
</evidence>
<dbReference type="EMBL" id="JACRTG010000008">
    <property type="protein sequence ID" value="MBC8587116.1"/>
    <property type="molecule type" value="Genomic_DNA"/>
</dbReference>
<protein>
    <submittedName>
        <fullName evidence="1">Uncharacterized protein</fullName>
    </submittedName>
</protein>
<reference evidence="1" key="1">
    <citation type="submission" date="2020-08" db="EMBL/GenBank/DDBJ databases">
        <title>Genome public.</title>
        <authorList>
            <person name="Liu C."/>
            <person name="Sun Q."/>
        </authorList>
    </citation>
    <scope>NUCLEOTIDE SEQUENCE</scope>
    <source>
        <strain evidence="1">BX21</strain>
    </source>
</reference>
<name>A0A926IJ71_9FIRM</name>
<dbReference type="Proteomes" id="UP000601171">
    <property type="component" value="Unassembled WGS sequence"/>
</dbReference>
<dbReference type="AlphaFoldDB" id="A0A926IJ71"/>
<keyword evidence="2" id="KW-1185">Reference proteome</keyword>
<sequence>MSVDVYSYTVAKGTEPNVAAQNCISFLNARIDSAIVTNKASGIPSWVVTGQDAYDNGTILGSLNFSFNGTDFCIAAFEESVTRTWMYIYAQNERGKVWDRMHSFSKDDSYDIIYNFLIGQNQDYFLFHNLKQNNGTYLVIRIDTTTSSSDTDTFVSIIDGLISYNKSFDVENITNTQVYLLSNAGGTEQLYDSNFKQNYYNNKIPVYNIYAFTKTQGIRGKISNLITLTNSIGTEIGTFYSVNGIVYVGLGDLGKIISSYWKGILLRVY</sequence>
<proteinExistence type="predicted"/>
<accession>A0A926IJ71</accession>